<dbReference type="AlphaFoldDB" id="A0A0B6YH73"/>
<accession>A0A0B6YH73</accession>
<evidence type="ECO:0000256" key="1">
    <source>
        <dbReference type="SAM" id="MobiDB-lite"/>
    </source>
</evidence>
<gene>
    <name evidence="2" type="primary">ORF25356</name>
</gene>
<reference evidence="2" key="1">
    <citation type="submission" date="2014-12" db="EMBL/GenBank/DDBJ databases">
        <title>Insight into the proteome of Arion vulgaris.</title>
        <authorList>
            <person name="Aradska J."/>
            <person name="Bulat T."/>
            <person name="Smidak R."/>
            <person name="Sarate P."/>
            <person name="Gangsoo J."/>
            <person name="Sialana F."/>
            <person name="Bilban M."/>
            <person name="Lubec G."/>
        </authorList>
    </citation>
    <scope>NUCLEOTIDE SEQUENCE</scope>
    <source>
        <tissue evidence="2">Skin</tissue>
    </source>
</reference>
<organism evidence="2">
    <name type="scientific">Arion vulgaris</name>
    <dbReference type="NCBI Taxonomy" id="1028688"/>
    <lineage>
        <taxon>Eukaryota</taxon>
        <taxon>Metazoa</taxon>
        <taxon>Spiralia</taxon>
        <taxon>Lophotrochozoa</taxon>
        <taxon>Mollusca</taxon>
        <taxon>Gastropoda</taxon>
        <taxon>Heterobranchia</taxon>
        <taxon>Euthyneura</taxon>
        <taxon>Panpulmonata</taxon>
        <taxon>Eupulmonata</taxon>
        <taxon>Stylommatophora</taxon>
        <taxon>Helicina</taxon>
        <taxon>Arionoidea</taxon>
        <taxon>Arionidae</taxon>
        <taxon>Arion</taxon>
    </lineage>
</organism>
<feature type="non-terminal residue" evidence="2">
    <location>
        <position position="155"/>
    </location>
</feature>
<feature type="region of interest" description="Disordered" evidence="1">
    <location>
        <begin position="96"/>
        <end position="124"/>
    </location>
</feature>
<evidence type="ECO:0000313" key="2">
    <source>
        <dbReference type="EMBL" id="CEK55494.1"/>
    </source>
</evidence>
<dbReference type="EMBL" id="HACG01008629">
    <property type="protein sequence ID" value="CEK55494.1"/>
    <property type="molecule type" value="Transcribed_RNA"/>
</dbReference>
<feature type="compositionally biased region" description="Basic and acidic residues" evidence="1">
    <location>
        <begin position="1"/>
        <end position="10"/>
    </location>
</feature>
<name>A0A0B6YH73_9EUPU</name>
<sequence length="155" mass="17007">DQKENSKSTPEEEEVDSAHALNNREMKPKMKPFLNSKMTPVINSKMTPFLHNITVPTLVTNCSNNFKTNPQTTNMGIPALSLAKNSHYDLISQMSKGKGSVLQDDDSNYPTTTRPPKQTNNMASSSGEMLVSILSCPATINASIFPETVISSNFQ</sequence>
<protein>
    <submittedName>
        <fullName evidence="2">Uncharacterized protein</fullName>
    </submittedName>
</protein>
<feature type="non-terminal residue" evidence="2">
    <location>
        <position position="1"/>
    </location>
</feature>
<proteinExistence type="predicted"/>
<feature type="compositionally biased region" description="Polar residues" evidence="1">
    <location>
        <begin position="108"/>
        <end position="124"/>
    </location>
</feature>
<feature type="region of interest" description="Disordered" evidence="1">
    <location>
        <begin position="1"/>
        <end position="27"/>
    </location>
</feature>